<dbReference type="PANTHER" id="PTHR13847">
    <property type="entry name" value="SARCOSINE DEHYDROGENASE-RELATED"/>
    <property type="match status" value="1"/>
</dbReference>
<sequence>MIGRRQLLATGGALGLSAIPRLGRARSPTRVVVVGAGIIGASVAYHLQSYGAAVTILEKSQPASGTSRNSFAWLNAFSKTPQSYYMLNLMGILDWHRLQQEIGPKLEIQWGGGIAWHGTAPGEIQKMRATLARLQEWGYPIGEIGRADLLGLLPGVDPGPFGAAWRSSIDGTFDPVATTHTLVDAATTKGAVLRTGVSVTGFDIQDGRIAGVKTTQGLVAADAVVLAMGNDAPPIAAMADIKLPLKRSRGVLAHTAPMPQIFSRVVMPPDCDIKQNPDGRIVTGSNFGDSGDLAPSPEVGQRFLDRLHQYFPKMPKPKLDYMTLGYRVLPVDGHPVVGRASAFGNVHVASMHSGMTMAPVIGRLLAIEVLDNVETPFLADYRPGRFA</sequence>
<dbReference type="EMBL" id="BALE01000019">
    <property type="protein sequence ID" value="GAN54391.1"/>
    <property type="molecule type" value="Genomic_DNA"/>
</dbReference>
<comment type="caution">
    <text evidence="3">The sequence shown here is derived from an EMBL/GenBank/DDBJ whole genome shotgun (WGS) entry which is preliminary data.</text>
</comment>
<dbReference type="Pfam" id="PF01266">
    <property type="entry name" value="DAO"/>
    <property type="match status" value="1"/>
</dbReference>
<dbReference type="AlphaFoldDB" id="A0A0D6MLS3"/>
<dbReference type="GO" id="GO:0005737">
    <property type="term" value="C:cytoplasm"/>
    <property type="evidence" value="ECO:0007669"/>
    <property type="project" value="TreeGrafter"/>
</dbReference>
<gene>
    <name evidence="3" type="ORF">Tasa_019_076</name>
</gene>
<dbReference type="PANTHER" id="PTHR13847:SF289">
    <property type="entry name" value="GLYCINE OXIDASE"/>
    <property type="match status" value="1"/>
</dbReference>
<protein>
    <submittedName>
        <fullName evidence="3">FAD dependent oxidoreductase</fullName>
    </submittedName>
</protein>
<evidence type="ECO:0000313" key="3">
    <source>
        <dbReference type="EMBL" id="GAN54391.1"/>
    </source>
</evidence>
<accession>A0A0D6MLS3</accession>
<evidence type="ECO:0000313" key="4">
    <source>
        <dbReference type="Proteomes" id="UP000032679"/>
    </source>
</evidence>
<dbReference type="Gene3D" id="3.50.50.60">
    <property type="entry name" value="FAD/NAD(P)-binding domain"/>
    <property type="match status" value="1"/>
</dbReference>
<dbReference type="InterPro" id="IPR006076">
    <property type="entry name" value="FAD-dep_OxRdtase"/>
</dbReference>
<feature type="domain" description="FAD dependent oxidoreductase" evidence="2">
    <location>
        <begin position="30"/>
        <end position="366"/>
    </location>
</feature>
<name>A0A0D6MLS3_9PROT</name>
<keyword evidence="1" id="KW-0560">Oxidoreductase</keyword>
<dbReference type="SUPFAM" id="SSF51905">
    <property type="entry name" value="FAD/NAD(P)-binding domain"/>
    <property type="match status" value="1"/>
</dbReference>
<dbReference type="OrthoDB" id="9806601at2"/>
<reference evidence="3 4" key="1">
    <citation type="submission" date="2012-10" db="EMBL/GenBank/DDBJ databases">
        <title>Genome sequencing of Tanticharoenia sakaeratensis NBRC 103193.</title>
        <authorList>
            <person name="Azuma Y."/>
            <person name="Hadano H."/>
            <person name="Hirakawa H."/>
            <person name="Matsushita K."/>
        </authorList>
    </citation>
    <scope>NUCLEOTIDE SEQUENCE [LARGE SCALE GENOMIC DNA]</scope>
    <source>
        <strain evidence="3 4">NBRC 103193</strain>
    </source>
</reference>
<dbReference type="InterPro" id="IPR036188">
    <property type="entry name" value="FAD/NAD-bd_sf"/>
</dbReference>
<evidence type="ECO:0000256" key="1">
    <source>
        <dbReference type="ARBA" id="ARBA00023002"/>
    </source>
</evidence>
<organism evidence="3 4">
    <name type="scientific">Tanticharoenia sakaeratensis NBRC 103193</name>
    <dbReference type="NCBI Taxonomy" id="1231623"/>
    <lineage>
        <taxon>Bacteria</taxon>
        <taxon>Pseudomonadati</taxon>
        <taxon>Pseudomonadota</taxon>
        <taxon>Alphaproteobacteria</taxon>
        <taxon>Acetobacterales</taxon>
        <taxon>Acetobacteraceae</taxon>
        <taxon>Tanticharoenia</taxon>
    </lineage>
</organism>
<dbReference type="STRING" id="1231623.Tasa_019_076"/>
<dbReference type="RefSeq" id="WP_158507540.1">
    <property type="nucleotide sequence ID" value="NZ_BALE01000019.1"/>
</dbReference>
<proteinExistence type="predicted"/>
<keyword evidence="4" id="KW-1185">Reference proteome</keyword>
<dbReference type="Gene3D" id="3.30.9.10">
    <property type="entry name" value="D-Amino Acid Oxidase, subunit A, domain 2"/>
    <property type="match status" value="1"/>
</dbReference>
<dbReference type="GO" id="GO:0016491">
    <property type="term" value="F:oxidoreductase activity"/>
    <property type="evidence" value="ECO:0007669"/>
    <property type="project" value="UniProtKB-KW"/>
</dbReference>
<evidence type="ECO:0000259" key="2">
    <source>
        <dbReference type="Pfam" id="PF01266"/>
    </source>
</evidence>
<dbReference type="Proteomes" id="UP000032679">
    <property type="component" value="Unassembled WGS sequence"/>
</dbReference>